<sequence length="256" mass="27845">MSEEYENKDHIKKTIIVTGGSRGIGKSIAKELAELGFNIAILYEKDSKAAEETAFEIEKDSGIECLTYQASVADVTAINQCVNDIECKGGKIYGLINNAGIIRDGFLMTMPENDWLSVINTNLFGTFNCSKAVLPLMKKNGGGIIVNIASISGIKGEAAQVNYSATKSAIVGFTRSLAVELIEHSISVYAIAPGFIETEMVKVLSPKIVENNIKNIPMHRFGKTDDIANIIRFIFKENPSYMQGHVFIPDGGLNCI</sequence>
<dbReference type="Proteomes" id="UP000663802">
    <property type="component" value="Unassembled WGS sequence"/>
</dbReference>
<dbReference type="EMBL" id="BMBA01000001">
    <property type="protein sequence ID" value="GFZ30883.1"/>
    <property type="molecule type" value="Genomic_DNA"/>
</dbReference>
<evidence type="ECO:0000313" key="4">
    <source>
        <dbReference type="EMBL" id="GFZ30883.1"/>
    </source>
</evidence>
<comment type="caution">
    <text evidence="4">The sequence shown here is derived from an EMBL/GenBank/DDBJ whole genome shotgun (WGS) entry which is preliminary data.</text>
</comment>
<dbReference type="PROSITE" id="PS00061">
    <property type="entry name" value="ADH_SHORT"/>
    <property type="match status" value="1"/>
</dbReference>
<dbReference type="PRINTS" id="PR00081">
    <property type="entry name" value="GDHRDH"/>
</dbReference>
<dbReference type="InterPro" id="IPR050259">
    <property type="entry name" value="SDR"/>
</dbReference>
<keyword evidence="5" id="KW-1185">Reference proteome</keyword>
<keyword evidence="2" id="KW-0443">Lipid metabolism</keyword>
<evidence type="ECO:0000256" key="2">
    <source>
        <dbReference type="ARBA" id="ARBA00023221"/>
    </source>
</evidence>
<dbReference type="PANTHER" id="PTHR42879:SF2">
    <property type="entry name" value="3-OXOACYL-[ACYL-CARRIER-PROTEIN] REDUCTASE FABG"/>
    <property type="match status" value="1"/>
</dbReference>
<protein>
    <submittedName>
        <fullName evidence="4">Beta-ketoacyl-ACP reductase</fullName>
    </submittedName>
</protein>
<dbReference type="RefSeq" id="WP_206868957.1">
    <property type="nucleotide sequence ID" value="NZ_BMBA01000001.1"/>
</dbReference>
<dbReference type="PANTHER" id="PTHR42879">
    <property type="entry name" value="3-OXOACYL-(ACYL-CARRIER-PROTEIN) REDUCTASE"/>
    <property type="match status" value="1"/>
</dbReference>
<reference evidence="4 5" key="1">
    <citation type="journal article" date="2021" name="Int. J. Syst. Evol. Microbiol.">
        <title>Clostridium zeae sp. nov., isolated from corn silage.</title>
        <authorList>
            <person name="Kobayashi H."/>
            <person name="Tanizawa Y."/>
            <person name="Yagura M."/>
            <person name="Sakamoto M."/>
            <person name="Ohkuma M."/>
            <person name="Tohno M."/>
        </authorList>
    </citation>
    <scope>NUCLEOTIDE SEQUENCE [LARGE SCALE GENOMIC DNA]</scope>
    <source>
        <strain evidence="4 5">CSC2</strain>
    </source>
</reference>
<dbReference type="InterPro" id="IPR036291">
    <property type="entry name" value="NAD(P)-bd_dom_sf"/>
</dbReference>
<accession>A0ABQ1E817</accession>
<dbReference type="PRINTS" id="PR00080">
    <property type="entry name" value="SDRFAMILY"/>
</dbReference>
<gene>
    <name evidence="4" type="primary">fabG_3</name>
    <name evidence="4" type="ORF">CSC2_14090</name>
</gene>
<dbReference type="InterPro" id="IPR002347">
    <property type="entry name" value="SDR_fam"/>
</dbReference>
<dbReference type="Gene3D" id="3.40.50.720">
    <property type="entry name" value="NAD(P)-binding Rossmann-like Domain"/>
    <property type="match status" value="1"/>
</dbReference>
<dbReference type="SUPFAM" id="SSF51735">
    <property type="entry name" value="NAD(P)-binding Rossmann-fold domains"/>
    <property type="match status" value="1"/>
</dbReference>
<dbReference type="Pfam" id="PF00106">
    <property type="entry name" value="adh_short"/>
    <property type="match status" value="1"/>
</dbReference>
<evidence type="ECO:0000256" key="3">
    <source>
        <dbReference type="RuleBase" id="RU000363"/>
    </source>
</evidence>
<keyword evidence="2" id="KW-0753">Steroid metabolism</keyword>
<evidence type="ECO:0000256" key="1">
    <source>
        <dbReference type="ARBA" id="ARBA00006484"/>
    </source>
</evidence>
<name>A0ABQ1E817_9CLOT</name>
<comment type="similarity">
    <text evidence="1 3">Belongs to the short-chain dehydrogenases/reductases (SDR) family.</text>
</comment>
<dbReference type="InterPro" id="IPR020904">
    <property type="entry name" value="Sc_DH/Rdtase_CS"/>
</dbReference>
<proteinExistence type="inferred from homology"/>
<organism evidence="4 5">
    <name type="scientific">Clostridium zeae</name>
    <dbReference type="NCBI Taxonomy" id="2759022"/>
    <lineage>
        <taxon>Bacteria</taxon>
        <taxon>Bacillati</taxon>
        <taxon>Bacillota</taxon>
        <taxon>Clostridia</taxon>
        <taxon>Eubacteriales</taxon>
        <taxon>Clostridiaceae</taxon>
        <taxon>Clostridium</taxon>
    </lineage>
</organism>
<evidence type="ECO:0000313" key="5">
    <source>
        <dbReference type="Proteomes" id="UP000663802"/>
    </source>
</evidence>